<dbReference type="OrthoDB" id="2735536at2759"/>
<organism evidence="4 5">
    <name type="scientific">Leucosporidium creatinivorum</name>
    <dbReference type="NCBI Taxonomy" id="106004"/>
    <lineage>
        <taxon>Eukaryota</taxon>
        <taxon>Fungi</taxon>
        <taxon>Dikarya</taxon>
        <taxon>Basidiomycota</taxon>
        <taxon>Pucciniomycotina</taxon>
        <taxon>Microbotryomycetes</taxon>
        <taxon>Leucosporidiales</taxon>
        <taxon>Leucosporidium</taxon>
    </lineage>
</organism>
<protein>
    <submittedName>
        <fullName evidence="4">Nadph-dependent carbonyl reductase from Sporobolomyces Salmonicolor</fullName>
    </submittedName>
</protein>
<dbReference type="AlphaFoldDB" id="A0A1Y2G585"/>
<dbReference type="InParanoid" id="A0A1Y2G585"/>
<evidence type="ECO:0000259" key="3">
    <source>
        <dbReference type="Pfam" id="PF01370"/>
    </source>
</evidence>
<dbReference type="EMBL" id="MCGR01000003">
    <property type="protein sequence ID" value="ORY90661.1"/>
    <property type="molecule type" value="Genomic_DNA"/>
</dbReference>
<dbReference type="Pfam" id="PF01370">
    <property type="entry name" value="Epimerase"/>
    <property type="match status" value="1"/>
</dbReference>
<dbReference type="Gene3D" id="3.40.50.720">
    <property type="entry name" value="NAD(P)-binding Rossmann-like Domain"/>
    <property type="match status" value="1"/>
</dbReference>
<dbReference type="SUPFAM" id="SSF51735">
    <property type="entry name" value="NAD(P)-binding Rossmann-fold domains"/>
    <property type="match status" value="1"/>
</dbReference>
<feature type="domain" description="NAD-dependent epimerase/dehydratase" evidence="3">
    <location>
        <begin position="12"/>
        <end position="220"/>
    </location>
</feature>
<dbReference type="PANTHER" id="PTHR10366:SF562">
    <property type="entry name" value="ALDEHYDE REDUCTASE II (AFU_ORTHOLOGUE AFUA_1G11360)"/>
    <property type="match status" value="1"/>
</dbReference>
<dbReference type="InterPro" id="IPR036291">
    <property type="entry name" value="NAD(P)-bd_dom_sf"/>
</dbReference>
<comment type="caution">
    <text evidence="4">The sequence shown here is derived from an EMBL/GenBank/DDBJ whole genome shotgun (WGS) entry which is preliminary data.</text>
</comment>
<sequence length="329" mass="35780">MPASVLPAGSTVLVTGANGFVASHLIEKLLGYGYKVRGSTRSAEKLAPLQQKWDADFGEGQFETVVVEDLTDEPALLKTMEGVSAVAHVATDLSLGKPAEEVIAIVVNMTIGVLAAAKKVPSIKRVVLTSSTAAGLIVVADEERAPVNESTWNEESKVNARKPNPDLFTVYCTTKTEGEQAAFKWVEENKPHFEFNSVLPNTIIGPSVHSSQKKQFILSMFEGDKGMAEMFPPQHYVSVEDVALVHFGALTLPSVSNSRLWTVAGPYNWDDVLDQFRKLHPSRTIMPNFQSGKDLSKIDNSKATAILKELGRPGWMSLEASVESLIGRE</sequence>
<gene>
    <name evidence="4" type="ORF">BCR35DRAFT_342058</name>
</gene>
<evidence type="ECO:0000256" key="1">
    <source>
        <dbReference type="ARBA" id="ARBA00023002"/>
    </source>
</evidence>
<name>A0A1Y2G585_9BASI</name>
<reference evidence="4 5" key="1">
    <citation type="submission" date="2016-07" db="EMBL/GenBank/DDBJ databases">
        <title>Pervasive Adenine N6-methylation of Active Genes in Fungi.</title>
        <authorList>
            <consortium name="DOE Joint Genome Institute"/>
            <person name="Mondo S.J."/>
            <person name="Dannebaum R.O."/>
            <person name="Kuo R.C."/>
            <person name="Labutti K."/>
            <person name="Haridas S."/>
            <person name="Kuo A."/>
            <person name="Salamov A."/>
            <person name="Ahrendt S.R."/>
            <person name="Lipzen A."/>
            <person name="Sullivan W."/>
            <person name="Andreopoulos W.B."/>
            <person name="Clum A."/>
            <person name="Lindquist E."/>
            <person name="Daum C."/>
            <person name="Ramamoorthy G.K."/>
            <person name="Gryganskyi A."/>
            <person name="Culley D."/>
            <person name="Magnuson J.K."/>
            <person name="James T.Y."/>
            <person name="O'Malley M.A."/>
            <person name="Stajich J.E."/>
            <person name="Spatafora J.W."/>
            <person name="Visel A."/>
            <person name="Grigoriev I.V."/>
        </authorList>
    </citation>
    <scope>NUCLEOTIDE SEQUENCE [LARGE SCALE GENOMIC DNA]</scope>
    <source>
        <strain evidence="4 5">62-1032</strain>
    </source>
</reference>
<proteinExistence type="inferred from homology"/>
<dbReference type="InterPro" id="IPR001509">
    <property type="entry name" value="Epimerase_deHydtase"/>
</dbReference>
<evidence type="ECO:0000256" key="2">
    <source>
        <dbReference type="ARBA" id="ARBA00023445"/>
    </source>
</evidence>
<dbReference type="InterPro" id="IPR050425">
    <property type="entry name" value="NAD(P)_dehydrat-like"/>
</dbReference>
<dbReference type="GO" id="GO:0016616">
    <property type="term" value="F:oxidoreductase activity, acting on the CH-OH group of donors, NAD or NADP as acceptor"/>
    <property type="evidence" value="ECO:0007669"/>
    <property type="project" value="TreeGrafter"/>
</dbReference>
<dbReference type="PANTHER" id="PTHR10366">
    <property type="entry name" value="NAD DEPENDENT EPIMERASE/DEHYDRATASE"/>
    <property type="match status" value="1"/>
</dbReference>
<dbReference type="STRING" id="106004.A0A1Y2G585"/>
<evidence type="ECO:0000313" key="5">
    <source>
        <dbReference type="Proteomes" id="UP000193467"/>
    </source>
</evidence>
<accession>A0A1Y2G585</accession>
<keyword evidence="5" id="KW-1185">Reference proteome</keyword>
<dbReference type="Proteomes" id="UP000193467">
    <property type="component" value="Unassembled WGS sequence"/>
</dbReference>
<comment type="similarity">
    <text evidence="2">Belongs to the NAD(P)-dependent epimerase/dehydratase family. Dihydroflavonol-4-reductase subfamily.</text>
</comment>
<keyword evidence="1" id="KW-0560">Oxidoreductase</keyword>
<evidence type="ECO:0000313" key="4">
    <source>
        <dbReference type="EMBL" id="ORY90661.1"/>
    </source>
</evidence>